<feature type="non-terminal residue" evidence="1">
    <location>
        <position position="223"/>
    </location>
</feature>
<proteinExistence type="predicted"/>
<accession>A0A074ZYV5</accession>
<feature type="non-terminal residue" evidence="1">
    <location>
        <position position="1"/>
    </location>
</feature>
<dbReference type="OrthoDB" id="5963193at2759"/>
<dbReference type="CTD" id="20326995"/>
<reference evidence="1 2" key="1">
    <citation type="submission" date="2013-11" db="EMBL/GenBank/DDBJ databases">
        <title>Opisthorchis viverrini - life in the bile duct.</title>
        <authorList>
            <person name="Young N.D."/>
            <person name="Nagarajan N."/>
            <person name="Lin S.J."/>
            <person name="Korhonen P.K."/>
            <person name="Jex A.R."/>
            <person name="Hall R.S."/>
            <person name="Safavi-Hemami H."/>
            <person name="Kaewkong W."/>
            <person name="Bertrand D."/>
            <person name="Gao S."/>
            <person name="Seet Q."/>
            <person name="Wongkham S."/>
            <person name="Teh B.T."/>
            <person name="Wongkham C."/>
            <person name="Intapan P.M."/>
            <person name="Maleewong W."/>
            <person name="Yang X."/>
            <person name="Hu M."/>
            <person name="Wang Z."/>
            <person name="Hofmann A."/>
            <person name="Sternberg P.W."/>
            <person name="Tan P."/>
            <person name="Wang J."/>
            <person name="Gasser R.B."/>
        </authorList>
    </citation>
    <scope>NUCLEOTIDE SEQUENCE [LARGE SCALE GENOMIC DNA]</scope>
</reference>
<dbReference type="GeneID" id="20326995"/>
<organism evidence="1 2">
    <name type="scientific">Opisthorchis viverrini</name>
    <name type="common">Southeast Asian liver fluke</name>
    <dbReference type="NCBI Taxonomy" id="6198"/>
    <lineage>
        <taxon>Eukaryota</taxon>
        <taxon>Metazoa</taxon>
        <taxon>Spiralia</taxon>
        <taxon>Lophotrochozoa</taxon>
        <taxon>Platyhelminthes</taxon>
        <taxon>Trematoda</taxon>
        <taxon>Digenea</taxon>
        <taxon>Opisthorchiida</taxon>
        <taxon>Opisthorchiata</taxon>
        <taxon>Opisthorchiidae</taxon>
        <taxon>Opisthorchis</taxon>
    </lineage>
</organism>
<gene>
    <name evidence="1" type="ORF">T265_12827</name>
</gene>
<evidence type="ECO:0000313" key="1">
    <source>
        <dbReference type="EMBL" id="KER32246.1"/>
    </source>
</evidence>
<dbReference type="EMBL" id="KL596636">
    <property type="protein sequence ID" value="KER32246.1"/>
    <property type="molecule type" value="Genomic_DNA"/>
</dbReference>
<evidence type="ECO:0000313" key="2">
    <source>
        <dbReference type="Proteomes" id="UP000054324"/>
    </source>
</evidence>
<sequence length="223" mass="26084">KEYTHLQINLGFTRDSTESLVYDILQLNVLHTGRLVFQLARYSSFQQPWHLSVRLRESSTKFLSARRPKWLEREITDRKVRGSNPSSASRLPLSRLGQPGSIPALVQPSGGMAVRHRKGATAERLNKKISPWGFKYNWTNLMIDWSTHASIKVSYREPQPATAGTLPRLYDRLEWWKIENYRLPEANRHRSHLKPLISTHKVRVRQCCLIDVRQHFPKQHFIL</sequence>
<name>A0A074ZYV5_OPIVI</name>
<protein>
    <submittedName>
        <fullName evidence="1">Uncharacterized protein</fullName>
    </submittedName>
</protein>
<dbReference type="KEGG" id="ovi:T265_12827"/>
<keyword evidence="2" id="KW-1185">Reference proteome</keyword>
<dbReference type="AlphaFoldDB" id="A0A074ZYV5"/>
<dbReference type="RefSeq" id="XP_009164052.1">
    <property type="nucleotide sequence ID" value="XM_009165788.1"/>
</dbReference>
<dbReference type="Proteomes" id="UP000054324">
    <property type="component" value="Unassembled WGS sequence"/>
</dbReference>